<comment type="subunit">
    <text evidence="8">Component of a multi-subunit COQ enzyme complex.</text>
</comment>
<dbReference type="GO" id="GO:0046872">
    <property type="term" value="F:metal ion binding"/>
    <property type="evidence" value="ECO:0007669"/>
    <property type="project" value="UniProtKB-KW"/>
</dbReference>
<dbReference type="Pfam" id="PF03232">
    <property type="entry name" value="COQ7"/>
    <property type="match status" value="2"/>
</dbReference>
<keyword evidence="9" id="KW-0830">Ubiquinone</keyword>
<gene>
    <name evidence="9" type="ORF">A3Q56_00969</name>
</gene>
<organism evidence="9 10">
    <name type="scientific">Intoshia linei</name>
    <dbReference type="NCBI Taxonomy" id="1819745"/>
    <lineage>
        <taxon>Eukaryota</taxon>
        <taxon>Metazoa</taxon>
        <taxon>Spiralia</taxon>
        <taxon>Lophotrochozoa</taxon>
        <taxon>Mesozoa</taxon>
        <taxon>Orthonectida</taxon>
        <taxon>Rhopaluridae</taxon>
        <taxon>Intoshia</taxon>
    </lineage>
</organism>
<evidence type="ECO:0000256" key="6">
    <source>
        <dbReference type="ARBA" id="ARBA00023033"/>
    </source>
</evidence>
<dbReference type="UniPathway" id="UPA00232"/>
<keyword evidence="3 8" id="KW-0479">Metal-binding</keyword>
<feature type="binding site" evidence="8">
    <location>
        <position position="200"/>
    </location>
    <ligand>
        <name>Fe cation</name>
        <dbReference type="ChEBI" id="CHEBI:24875"/>
        <label>1</label>
    </ligand>
</feature>
<dbReference type="PANTHER" id="PTHR11237">
    <property type="entry name" value="COENZYME Q10 BIOSYNTHESIS PROTEIN 7"/>
    <property type="match status" value="1"/>
</dbReference>
<feature type="binding site" evidence="8">
    <location>
        <position position="203"/>
    </location>
    <ligand>
        <name>Fe cation</name>
        <dbReference type="ChEBI" id="CHEBI:24875"/>
        <label>2</label>
    </ligand>
</feature>
<comment type="catalytic activity">
    <reaction evidence="8">
        <text>a 5-methoxy-2-methyl-3-(all-trans-polyprenyl)benzene-1,4-diol + AH2 + O2 = a 3-demethylubiquinol + A + H2O</text>
        <dbReference type="Rhea" id="RHEA:50908"/>
        <dbReference type="Rhea" id="RHEA-COMP:10859"/>
        <dbReference type="Rhea" id="RHEA-COMP:10914"/>
        <dbReference type="ChEBI" id="CHEBI:13193"/>
        <dbReference type="ChEBI" id="CHEBI:15377"/>
        <dbReference type="ChEBI" id="CHEBI:15379"/>
        <dbReference type="ChEBI" id="CHEBI:17499"/>
        <dbReference type="ChEBI" id="CHEBI:84167"/>
        <dbReference type="ChEBI" id="CHEBI:84422"/>
        <dbReference type="EC" id="1.14.99.60"/>
    </reaction>
</comment>
<dbReference type="SUPFAM" id="SSF47240">
    <property type="entry name" value="Ferritin-like"/>
    <property type="match status" value="1"/>
</dbReference>
<feature type="binding site" evidence="8">
    <location>
        <position position="76"/>
    </location>
    <ligand>
        <name>Fe cation</name>
        <dbReference type="ChEBI" id="CHEBI:24875"/>
        <label>2</label>
    </ligand>
</feature>
<accession>A0A177BAI5</accession>
<evidence type="ECO:0000313" key="9">
    <source>
        <dbReference type="EMBL" id="OAF71256.1"/>
    </source>
</evidence>
<comment type="subcellular location">
    <subcellularLocation>
        <location evidence="8">Mitochondrion inner membrane</location>
        <topology evidence="8">Peripheral membrane protein</topology>
        <orientation evidence="8">Matrix side</orientation>
    </subcellularLocation>
</comment>
<name>A0A177BAI5_9BILA</name>
<comment type="cofactor">
    <cofactor evidence="8">
        <name>Fe cation</name>
        <dbReference type="ChEBI" id="CHEBI:24875"/>
    </cofactor>
    <text evidence="8">Binds 2 iron ions per subunit.</text>
</comment>
<comment type="caution">
    <text evidence="9">The sequence shown here is derived from an EMBL/GenBank/DDBJ whole genome shotgun (WGS) entry which is preliminary data.</text>
</comment>
<evidence type="ECO:0000256" key="3">
    <source>
        <dbReference type="ARBA" id="ARBA00022723"/>
    </source>
</evidence>
<dbReference type="PANTHER" id="PTHR11237:SF4">
    <property type="entry name" value="5-DEMETHOXYUBIQUINONE HYDROXYLASE, MITOCHONDRIAL"/>
    <property type="match status" value="1"/>
</dbReference>
<keyword evidence="8" id="KW-0496">Mitochondrion</keyword>
<evidence type="ECO:0000256" key="2">
    <source>
        <dbReference type="ARBA" id="ARBA00022688"/>
    </source>
</evidence>
<sequence length="239" mass="27151">MFLNSIRGISINAVCNVLKNEPKILNEKFVKLQQILDKMIRVDHAGETAAVQIYKGQLMFSRKNMDKTIEHMKKQEDDHLLILNYLADKHRIRLSALLPLWKIAGLTLGATSAIIGREAAMACTEAVEDTIGQHYNESPFCNLAGRPKSGKVIERLQRIDYPKIPNICVILVYSQLRELIDMNPDDKEFVNILSQLRDEELEHKSTAIEQDSDQAPCYNIYKSIVQMGCKVAIKIAEKI</sequence>
<comment type="pathway">
    <text evidence="1 8">Cofactor biosynthesis; ubiquinone biosynthesis.</text>
</comment>
<evidence type="ECO:0000256" key="7">
    <source>
        <dbReference type="ARBA" id="ARBA00023136"/>
    </source>
</evidence>
<keyword evidence="7 8" id="KW-0472">Membrane</keyword>
<feature type="binding site" evidence="8">
    <location>
        <position position="47"/>
    </location>
    <ligand>
        <name>Fe cation</name>
        <dbReference type="ChEBI" id="CHEBI:24875"/>
        <label>1</label>
    </ligand>
</feature>
<feature type="binding site" evidence="8">
    <location>
        <position position="79"/>
    </location>
    <ligand>
        <name>Fe cation</name>
        <dbReference type="ChEBI" id="CHEBI:24875"/>
        <label>1</label>
    </ligand>
</feature>
<comment type="function">
    <text evidence="8">Catalyzes the hydroxylation of 2-polyprenyl-3-methyl-6-methoxy-1,4-benzoquinol (DMQH2) during ubiquinone biosynthesis. Has also a structural role in the COQ enzyme complex, stabilizing other COQ polypeptides. Involved in lifespan determination in a ubiquinone-independent manner.</text>
</comment>
<dbReference type="CDD" id="cd01042">
    <property type="entry name" value="DMQH"/>
    <property type="match status" value="1"/>
</dbReference>
<dbReference type="EC" id="1.14.99.60" evidence="8"/>
<evidence type="ECO:0000256" key="4">
    <source>
        <dbReference type="ARBA" id="ARBA00023002"/>
    </source>
</evidence>
<dbReference type="GO" id="GO:0006744">
    <property type="term" value="P:ubiquinone biosynthetic process"/>
    <property type="evidence" value="ECO:0007669"/>
    <property type="project" value="UniProtKB-UniRule"/>
</dbReference>
<keyword evidence="2 8" id="KW-0831">Ubiquinone biosynthesis</keyword>
<keyword evidence="6 8" id="KW-0503">Monooxygenase</keyword>
<dbReference type="InterPro" id="IPR011566">
    <property type="entry name" value="Ubq_synth_Coq7"/>
</dbReference>
<feature type="binding site" evidence="8">
    <location>
        <position position="128"/>
    </location>
    <ligand>
        <name>Fe cation</name>
        <dbReference type="ChEBI" id="CHEBI:24875"/>
        <label>2</label>
    </ligand>
</feature>
<dbReference type="GO" id="GO:0008682">
    <property type="term" value="F:3-demethoxyubiquinol 3-hydroxylase activity"/>
    <property type="evidence" value="ECO:0007669"/>
    <property type="project" value="UniProtKB-EC"/>
</dbReference>
<keyword evidence="8" id="KW-0999">Mitochondrion inner membrane</keyword>
<feature type="binding site" evidence="8">
    <location>
        <position position="200"/>
    </location>
    <ligand>
        <name>Fe cation</name>
        <dbReference type="ChEBI" id="CHEBI:24875"/>
        <label>2</label>
    </ligand>
</feature>
<keyword evidence="4 8" id="KW-0560">Oxidoreductase</keyword>
<dbReference type="HAMAP" id="MF_01658">
    <property type="entry name" value="COQ7"/>
    <property type="match status" value="1"/>
</dbReference>
<keyword evidence="10" id="KW-1185">Reference proteome</keyword>
<evidence type="ECO:0000256" key="1">
    <source>
        <dbReference type="ARBA" id="ARBA00004749"/>
    </source>
</evidence>
<reference evidence="9 10" key="1">
    <citation type="submission" date="2016-04" db="EMBL/GenBank/DDBJ databases">
        <title>The genome of Intoshia linei affirms orthonectids as highly simplified spiralians.</title>
        <authorList>
            <person name="Mikhailov K.V."/>
            <person name="Slusarev G.S."/>
            <person name="Nikitin M.A."/>
            <person name="Logacheva M.D."/>
            <person name="Penin A."/>
            <person name="Aleoshin V."/>
            <person name="Panchin Y.V."/>
        </authorList>
    </citation>
    <scope>NUCLEOTIDE SEQUENCE [LARGE SCALE GENOMIC DNA]</scope>
    <source>
        <strain evidence="9">Intl2013</strain>
        <tissue evidence="9">Whole animal</tissue>
    </source>
</reference>
<dbReference type="Proteomes" id="UP000078046">
    <property type="component" value="Unassembled WGS sequence"/>
</dbReference>
<proteinExistence type="inferred from homology"/>
<evidence type="ECO:0000313" key="10">
    <source>
        <dbReference type="Proteomes" id="UP000078046"/>
    </source>
</evidence>
<dbReference type="AlphaFoldDB" id="A0A177BAI5"/>
<dbReference type="EMBL" id="LWCA01000066">
    <property type="protein sequence ID" value="OAF71256.1"/>
    <property type="molecule type" value="Genomic_DNA"/>
</dbReference>
<protein>
    <recommendedName>
        <fullName evidence="8">5-demethoxyubiquinone hydroxylase, mitochondrial</fullName>
        <shortName evidence="8">DMQ hydroxylase</shortName>
        <ecNumber evidence="8">1.14.99.60</ecNumber>
    </recommendedName>
    <alternativeName>
        <fullName evidence="8">Ubiquinone biosynthesis monooxygenase COQ7</fullName>
    </alternativeName>
</protein>
<dbReference type="GO" id="GO:0031314">
    <property type="term" value="C:extrinsic component of mitochondrial inner membrane"/>
    <property type="evidence" value="ECO:0007669"/>
    <property type="project" value="UniProtKB-UniRule"/>
</dbReference>
<evidence type="ECO:0000256" key="5">
    <source>
        <dbReference type="ARBA" id="ARBA00023004"/>
    </source>
</evidence>
<dbReference type="OrthoDB" id="275371at2759"/>
<evidence type="ECO:0000256" key="8">
    <source>
        <dbReference type="HAMAP-Rule" id="MF_03194"/>
    </source>
</evidence>
<feature type="binding site" evidence="8">
    <location>
        <position position="76"/>
    </location>
    <ligand>
        <name>Fe cation</name>
        <dbReference type="ChEBI" id="CHEBI:24875"/>
        <label>1</label>
    </ligand>
</feature>
<dbReference type="GO" id="GO:0016709">
    <property type="term" value="F:oxidoreductase activity, acting on paired donors, with incorporation or reduction of molecular oxygen, NAD(P)H as one donor, and incorporation of one atom of oxygen"/>
    <property type="evidence" value="ECO:0007669"/>
    <property type="project" value="UniProtKB-UniRule"/>
</dbReference>
<dbReference type="InterPro" id="IPR009078">
    <property type="entry name" value="Ferritin-like_SF"/>
</dbReference>
<comment type="similarity">
    <text evidence="8">Belongs to the COQ7 family.</text>
</comment>
<keyword evidence="5 8" id="KW-0408">Iron</keyword>